<dbReference type="RefSeq" id="WP_173061964.1">
    <property type="nucleotide sequence ID" value="NZ_AP022853.1"/>
</dbReference>
<dbReference type="Proteomes" id="UP000502260">
    <property type="component" value="Chromosome"/>
</dbReference>
<evidence type="ECO:0000313" key="3">
    <source>
        <dbReference type="Proteomes" id="UP000502260"/>
    </source>
</evidence>
<gene>
    <name evidence="2" type="ORF">SKTS_12570</name>
</gene>
<dbReference type="CDD" id="cd02440">
    <property type="entry name" value="AdoMet_MTases"/>
    <property type="match status" value="1"/>
</dbReference>
<dbReference type="AlphaFoldDB" id="A0A6F8VB43"/>
<proteinExistence type="predicted"/>
<dbReference type="PANTHER" id="PTHR12843:SF5">
    <property type="entry name" value="EEF1A LYSINE METHYLTRANSFERASE 2"/>
    <property type="match status" value="1"/>
</dbReference>
<dbReference type="Gene3D" id="3.40.50.150">
    <property type="entry name" value="Vaccinia Virus protein VP39"/>
    <property type="match status" value="1"/>
</dbReference>
<dbReference type="InterPro" id="IPR029063">
    <property type="entry name" value="SAM-dependent_MTases_sf"/>
</dbReference>
<dbReference type="SUPFAM" id="SSF53335">
    <property type="entry name" value="S-adenosyl-L-methionine-dependent methyltransferases"/>
    <property type="match status" value="1"/>
</dbReference>
<dbReference type="PANTHER" id="PTHR12843">
    <property type="entry name" value="PROTEIN-LYSINE N-METHYLTRANSFERASE METTL10"/>
    <property type="match status" value="1"/>
</dbReference>
<keyword evidence="3" id="KW-1185">Reference proteome</keyword>
<dbReference type="EMBL" id="AP022853">
    <property type="protein sequence ID" value="BCB26371.1"/>
    <property type="molecule type" value="Genomic_DNA"/>
</dbReference>
<feature type="domain" description="Methyltransferase type 12" evidence="1">
    <location>
        <begin position="46"/>
        <end position="142"/>
    </location>
</feature>
<evidence type="ECO:0000259" key="1">
    <source>
        <dbReference type="Pfam" id="PF08242"/>
    </source>
</evidence>
<name>A0A6F8VB43_9PROT</name>
<accession>A0A6F8VB43</accession>
<sequence>MVDTKAHWEQVYATRKPHEVGWFQAYPEIPLRLIAATGMGKSEAIIDVGGGASNLVDALLENGYSNVTVLDLSAAALEATQARLGAASNQVTWLVADITRFVPGQQYALWHDRAVFHFLTDAADRRLYIEAARSALPPGGHLIIATFALDGPAQCSGLDVVRYSPESLSHEIGTGFALEESFGALHITPSQGKQSYTFCRFIRK</sequence>
<protein>
    <recommendedName>
        <fullName evidence="1">Methyltransferase type 12 domain-containing protein</fullName>
    </recommendedName>
</protein>
<organism evidence="2 3">
    <name type="scientific">Sulfurimicrobium lacus</name>
    <dbReference type="NCBI Taxonomy" id="2715678"/>
    <lineage>
        <taxon>Bacteria</taxon>
        <taxon>Pseudomonadati</taxon>
        <taxon>Pseudomonadota</taxon>
        <taxon>Betaproteobacteria</taxon>
        <taxon>Nitrosomonadales</taxon>
        <taxon>Sulfuricellaceae</taxon>
        <taxon>Sulfurimicrobium</taxon>
    </lineage>
</organism>
<dbReference type="Pfam" id="PF08242">
    <property type="entry name" value="Methyltransf_12"/>
    <property type="match status" value="1"/>
</dbReference>
<dbReference type="InterPro" id="IPR013217">
    <property type="entry name" value="Methyltransf_12"/>
</dbReference>
<evidence type="ECO:0000313" key="2">
    <source>
        <dbReference type="EMBL" id="BCB26371.1"/>
    </source>
</evidence>
<dbReference type="KEGG" id="slac:SKTS_12570"/>
<reference evidence="3" key="1">
    <citation type="submission" date="2020-03" db="EMBL/GenBank/DDBJ databases">
        <title>Complete genome sequence of sulfur-oxidizing bacterium skT11.</title>
        <authorList>
            <person name="Kanda M."/>
            <person name="Kojima H."/>
            <person name="Fukui M."/>
        </authorList>
    </citation>
    <scope>NUCLEOTIDE SEQUENCE [LARGE SCALE GENOMIC DNA]</scope>
    <source>
        <strain evidence="3">skT11</strain>
    </source>
</reference>